<dbReference type="EMBL" id="MDTU01000003">
    <property type="protein sequence ID" value="ODN41406.1"/>
    <property type="molecule type" value="Genomic_DNA"/>
</dbReference>
<comment type="caution">
    <text evidence="2">The sequence shown here is derived from an EMBL/GenBank/DDBJ whole genome shotgun (WGS) entry which is preliminary data.</text>
</comment>
<dbReference type="InterPro" id="IPR022266">
    <property type="entry name" value="DtrJ-like"/>
</dbReference>
<keyword evidence="1" id="KW-1133">Transmembrane helix</keyword>
<protein>
    <recommendedName>
        <fullName evidence="4">DUF4400 domain-containing protein</fullName>
    </recommendedName>
</protein>
<gene>
    <name evidence="2" type="ORF">BGC07_16710</name>
</gene>
<dbReference type="Pfam" id="PF14348">
    <property type="entry name" value="DtrJ-like"/>
    <property type="match status" value="1"/>
</dbReference>
<reference evidence="2 3" key="1">
    <citation type="submission" date="2016-08" db="EMBL/GenBank/DDBJ databases">
        <title>Draft genome sequence of Candidatus Piscirickettsia litoralis, from seawater.</title>
        <authorList>
            <person name="Wan X."/>
            <person name="Lee A.J."/>
            <person name="Hou S."/>
            <person name="Donachie S.P."/>
        </authorList>
    </citation>
    <scope>NUCLEOTIDE SEQUENCE [LARGE SCALE GENOMIC DNA]</scope>
    <source>
        <strain evidence="2 3">Y2</strain>
    </source>
</reference>
<evidence type="ECO:0000313" key="3">
    <source>
        <dbReference type="Proteomes" id="UP000094329"/>
    </source>
</evidence>
<accession>A0ABX3A158</accession>
<proteinExistence type="predicted"/>
<feature type="transmembrane region" description="Helical" evidence="1">
    <location>
        <begin position="121"/>
        <end position="141"/>
    </location>
</feature>
<feature type="transmembrane region" description="Helical" evidence="1">
    <location>
        <begin position="96"/>
        <end position="115"/>
    </location>
</feature>
<evidence type="ECO:0000256" key="1">
    <source>
        <dbReference type="SAM" id="Phobius"/>
    </source>
</evidence>
<keyword evidence="3" id="KW-1185">Reference proteome</keyword>
<organism evidence="2 3">
    <name type="scientific">Piscirickettsia litoralis</name>
    <dbReference type="NCBI Taxonomy" id="1891921"/>
    <lineage>
        <taxon>Bacteria</taxon>
        <taxon>Pseudomonadati</taxon>
        <taxon>Pseudomonadota</taxon>
        <taxon>Gammaproteobacteria</taxon>
        <taxon>Thiotrichales</taxon>
        <taxon>Piscirickettsiaceae</taxon>
        <taxon>Piscirickettsia</taxon>
    </lineage>
</organism>
<keyword evidence="1" id="KW-0812">Transmembrane</keyword>
<sequence>MTSGIYQTLHHFFIPPKEVLQKDDFKRISSPWYQWVDGRLQTFAYVIYQLILRVILFVALLPYLSVLFLAALFDGVMTWKLKRTNFDYTSPVFHRFGWNLFTHLMLGLMMLFWLPLPLHPLLIFIVMIIVCVVFGFSVGHVQKRI</sequence>
<feature type="transmembrane region" description="Helical" evidence="1">
    <location>
        <begin position="50"/>
        <end position="75"/>
    </location>
</feature>
<evidence type="ECO:0000313" key="2">
    <source>
        <dbReference type="EMBL" id="ODN41406.1"/>
    </source>
</evidence>
<name>A0ABX3A158_9GAMM</name>
<dbReference type="Proteomes" id="UP000094329">
    <property type="component" value="Unassembled WGS sequence"/>
</dbReference>
<evidence type="ECO:0008006" key="4">
    <source>
        <dbReference type="Google" id="ProtNLM"/>
    </source>
</evidence>
<keyword evidence="1" id="KW-0472">Membrane</keyword>